<reference evidence="1" key="1">
    <citation type="submission" date="2021-05" db="EMBL/GenBank/DDBJ databases">
        <authorList>
            <person name="Scholz U."/>
            <person name="Mascher M."/>
            <person name="Fiebig A."/>
        </authorList>
    </citation>
    <scope>NUCLEOTIDE SEQUENCE [LARGE SCALE GENOMIC DNA]</scope>
</reference>
<name>A0ACD5Z432_AVESA</name>
<proteinExistence type="predicted"/>
<organism evidence="1 2">
    <name type="scientific">Avena sativa</name>
    <name type="common">Oat</name>
    <dbReference type="NCBI Taxonomy" id="4498"/>
    <lineage>
        <taxon>Eukaryota</taxon>
        <taxon>Viridiplantae</taxon>
        <taxon>Streptophyta</taxon>
        <taxon>Embryophyta</taxon>
        <taxon>Tracheophyta</taxon>
        <taxon>Spermatophyta</taxon>
        <taxon>Magnoliopsida</taxon>
        <taxon>Liliopsida</taxon>
        <taxon>Poales</taxon>
        <taxon>Poaceae</taxon>
        <taxon>BOP clade</taxon>
        <taxon>Pooideae</taxon>
        <taxon>Poodae</taxon>
        <taxon>Poeae</taxon>
        <taxon>Poeae Chloroplast Group 1 (Aveneae type)</taxon>
        <taxon>Aveninae</taxon>
        <taxon>Avena</taxon>
    </lineage>
</organism>
<reference evidence="1" key="2">
    <citation type="submission" date="2025-09" db="UniProtKB">
        <authorList>
            <consortium name="EnsemblPlants"/>
        </authorList>
    </citation>
    <scope>IDENTIFICATION</scope>
</reference>
<dbReference type="EnsemblPlants" id="AVESA.00010b.r2.6CG1125510.1">
    <property type="protein sequence ID" value="AVESA.00010b.r2.6CG1125510.1.CDS"/>
    <property type="gene ID" value="AVESA.00010b.r2.6CG1125510"/>
</dbReference>
<keyword evidence="2" id="KW-1185">Reference proteome</keyword>
<accession>A0ACD5Z432</accession>
<evidence type="ECO:0000313" key="1">
    <source>
        <dbReference type="EnsemblPlants" id="AVESA.00010b.r2.6CG1125510.1.CDS"/>
    </source>
</evidence>
<dbReference type="Proteomes" id="UP001732700">
    <property type="component" value="Chromosome 6C"/>
</dbReference>
<evidence type="ECO:0000313" key="2">
    <source>
        <dbReference type="Proteomes" id="UP001732700"/>
    </source>
</evidence>
<sequence>MDDDQVRELEALEDILSDPNAEPIKLTYGLLKFITDNFSHEIGRGGFGVVYQGDLRHGMVAVKRSNGHNVTDKQFMDEIKCLKSTNHKNIVRFLGYCADTQEEVMPLDGTFIMAGERNRLFCFEYVSNGNIRQYLEKGKSRGDDWPTQYQMIVGICMGLRYLHDKKINHLDLKPENIMLDAHMEAKITDFGLSRFLDQGQSRIITQNIRGTLRYIAPEVIDKCELSFQSDMYSLGIIIIEVLTGTSMINLENWDESLELLDCPRARMCAEIARNCTHAERDNRPTIYEVIHRMDEMENMAPKSSTTKQLLNTTVFPGAELLDVYPLELRFLFKRGEDEMSCSLIITNNTNVLVLCILTPKDFYHGLESYRYFLTPMSSSVATVRLKAQEEIPSNKIEWEILMFITGHCDREVFLEHMSTFPMEEYATPEDAIKGVPELLGGELHRAALTASVIVGSEHQVEVHKHHHGQEEETTYINKWMDVHPTELWVLCTGSDTIYIWDWQTNEKVGEFNYPPRPWNAMLVAKFIAREKWVVFGNWDGSILVHTCPTMDKVKEFKADGGSFYSLSVHPTRPFLLSLSFPLTLKLWDWSRDWSCTKVFAARSPLTQVMFNPKDTTTFATCGEDGLVEMWTIGRHMPIATTHSRDGCAGGQVFTYTGRGDCIASIDSDSKNISIWDLRKEKHVYTLHNAEDKYVFVVCHPTRPILVSVSRSKHRIEVWDSTTYRRPN</sequence>
<protein>
    <submittedName>
        <fullName evidence="1">Uncharacterized protein</fullName>
    </submittedName>
</protein>